<evidence type="ECO:0000313" key="8">
    <source>
        <dbReference type="Proteomes" id="UP000544122"/>
    </source>
</evidence>
<gene>
    <name evidence="7" type="ORF">HCN58_10860</name>
</gene>
<name>A0A7Y4LVW6_9BRAD</name>
<evidence type="ECO:0000256" key="6">
    <source>
        <dbReference type="RuleBase" id="RU363076"/>
    </source>
</evidence>
<dbReference type="PROSITE" id="PS50895">
    <property type="entry name" value="SURF1"/>
    <property type="match status" value="1"/>
</dbReference>
<organism evidence="7 8">
    <name type="scientific">Bradyrhizobium australiense</name>
    <dbReference type="NCBI Taxonomy" id="2721161"/>
    <lineage>
        <taxon>Bacteria</taxon>
        <taxon>Pseudomonadati</taxon>
        <taxon>Pseudomonadota</taxon>
        <taxon>Alphaproteobacteria</taxon>
        <taxon>Hyphomicrobiales</taxon>
        <taxon>Nitrobacteraceae</taxon>
        <taxon>Bradyrhizobium</taxon>
    </lineage>
</organism>
<evidence type="ECO:0000256" key="4">
    <source>
        <dbReference type="ARBA" id="ARBA00022989"/>
    </source>
</evidence>
<dbReference type="AlphaFoldDB" id="A0A7Y4LVW6"/>
<feature type="transmembrane region" description="Helical" evidence="6">
    <location>
        <begin position="12"/>
        <end position="31"/>
    </location>
</feature>
<keyword evidence="6" id="KW-1003">Cell membrane</keyword>
<sequence length="263" mass="29129">MTGLSSRRRPVAGFAIFTLIMVAVFAGLGVWQLQRRVEKHALIARLNERLAAAPEALPAQTQWPRLTPAKDEFRRVSFTAAYARLPDAMVYSAGSAVRDVSGPGTWAFLPAQLSDGGTVVVNAGFVQNTMQDRSQQDRAVSRLITGQPVKLTGYIRFPESAGKLTPPESMAKRLWFTRDHLAMARALGWGEGGKAVAPFYVDLEEPVPENGIPKPGPLSVHLKDDHLQYAITWFTLAFAVVIAFGVWWRAQREPELRPRIRPD</sequence>
<dbReference type="PANTHER" id="PTHR23427:SF2">
    <property type="entry name" value="SURFEIT LOCUS PROTEIN 1"/>
    <property type="match status" value="1"/>
</dbReference>
<comment type="similarity">
    <text evidence="2 6">Belongs to the SURF1 family.</text>
</comment>
<dbReference type="Pfam" id="PF02104">
    <property type="entry name" value="SURF1"/>
    <property type="match status" value="1"/>
</dbReference>
<dbReference type="CDD" id="cd06662">
    <property type="entry name" value="SURF1"/>
    <property type="match status" value="1"/>
</dbReference>
<evidence type="ECO:0000313" key="7">
    <source>
        <dbReference type="EMBL" id="NOJ40095.1"/>
    </source>
</evidence>
<keyword evidence="3 6" id="KW-0812">Transmembrane</keyword>
<comment type="subcellular location">
    <subcellularLocation>
        <location evidence="6">Cell membrane</location>
        <topology evidence="6">Multi-pass membrane protein</topology>
    </subcellularLocation>
    <subcellularLocation>
        <location evidence="1">Membrane</location>
    </subcellularLocation>
</comment>
<keyword evidence="8" id="KW-1185">Reference proteome</keyword>
<comment type="caution">
    <text evidence="7">The sequence shown here is derived from an EMBL/GenBank/DDBJ whole genome shotgun (WGS) entry which is preliminary data.</text>
</comment>
<dbReference type="InterPro" id="IPR002994">
    <property type="entry name" value="Surf1/Shy1"/>
</dbReference>
<dbReference type="GO" id="GO:0005886">
    <property type="term" value="C:plasma membrane"/>
    <property type="evidence" value="ECO:0007669"/>
    <property type="project" value="UniProtKB-SubCell"/>
</dbReference>
<feature type="transmembrane region" description="Helical" evidence="6">
    <location>
        <begin position="227"/>
        <end position="248"/>
    </location>
</feature>
<keyword evidence="5 6" id="KW-0472">Membrane</keyword>
<reference evidence="7 8" key="1">
    <citation type="submission" date="2020-03" db="EMBL/GenBank/DDBJ databases">
        <title>Bradyrhizobium diversity isolated from nodules of Indigofera sp.</title>
        <authorList>
            <person name="Klepa M."/>
            <person name="Helene L."/>
            <person name="Hungria M."/>
        </authorList>
    </citation>
    <scope>NUCLEOTIDE SEQUENCE [LARGE SCALE GENOMIC DNA]</scope>
    <source>
        <strain evidence="7 8">WSM 1791</strain>
    </source>
</reference>
<evidence type="ECO:0000256" key="3">
    <source>
        <dbReference type="ARBA" id="ARBA00022692"/>
    </source>
</evidence>
<evidence type="ECO:0000256" key="5">
    <source>
        <dbReference type="ARBA" id="ARBA00023136"/>
    </source>
</evidence>
<protein>
    <recommendedName>
        <fullName evidence="6">SURF1-like protein</fullName>
    </recommendedName>
</protein>
<dbReference type="InterPro" id="IPR045214">
    <property type="entry name" value="Surf1/Surf4"/>
</dbReference>
<dbReference type="RefSeq" id="WP_171579323.1">
    <property type="nucleotide sequence ID" value="NZ_JAAVLX010000003.1"/>
</dbReference>
<proteinExistence type="inferred from homology"/>
<dbReference type="Proteomes" id="UP000544122">
    <property type="component" value="Unassembled WGS sequence"/>
</dbReference>
<dbReference type="EMBL" id="JAAVLX010000003">
    <property type="protein sequence ID" value="NOJ40095.1"/>
    <property type="molecule type" value="Genomic_DNA"/>
</dbReference>
<dbReference type="PANTHER" id="PTHR23427">
    <property type="entry name" value="SURFEIT LOCUS PROTEIN"/>
    <property type="match status" value="1"/>
</dbReference>
<evidence type="ECO:0000256" key="1">
    <source>
        <dbReference type="ARBA" id="ARBA00004370"/>
    </source>
</evidence>
<evidence type="ECO:0000256" key="2">
    <source>
        <dbReference type="ARBA" id="ARBA00007165"/>
    </source>
</evidence>
<accession>A0A7Y4LVW6</accession>
<keyword evidence="4 6" id="KW-1133">Transmembrane helix</keyword>